<dbReference type="AlphaFoldDB" id="A0A4Y8WAR6"/>
<dbReference type="EMBL" id="SATR01000048">
    <property type="protein sequence ID" value="TFH89703.1"/>
    <property type="molecule type" value="Genomic_DNA"/>
</dbReference>
<evidence type="ECO:0000313" key="2">
    <source>
        <dbReference type="Proteomes" id="UP000297753"/>
    </source>
</evidence>
<organism evidence="1 2">
    <name type="scientific">Vibrio ouci</name>
    <dbReference type="NCBI Taxonomy" id="2499078"/>
    <lineage>
        <taxon>Bacteria</taxon>
        <taxon>Pseudomonadati</taxon>
        <taxon>Pseudomonadota</taxon>
        <taxon>Gammaproteobacteria</taxon>
        <taxon>Vibrionales</taxon>
        <taxon>Vibrionaceae</taxon>
        <taxon>Vibrio</taxon>
    </lineage>
</organism>
<reference evidence="1 2" key="1">
    <citation type="submission" date="2019-01" db="EMBL/GenBank/DDBJ databases">
        <title>Vibrio BEI176 sp. nov, a marine bacterium isolated from China: eastern marignal seas.</title>
        <authorList>
            <person name="Li B."/>
        </authorList>
    </citation>
    <scope>NUCLEOTIDE SEQUENCE [LARGE SCALE GENOMIC DNA]</scope>
    <source>
        <strain evidence="1 2">BEI176</strain>
    </source>
</reference>
<comment type="caution">
    <text evidence="1">The sequence shown here is derived from an EMBL/GenBank/DDBJ whole genome shotgun (WGS) entry which is preliminary data.</text>
</comment>
<protein>
    <submittedName>
        <fullName evidence="1">Uncharacterized protein</fullName>
    </submittedName>
</protein>
<name>A0A4Y8WAR6_9VIBR</name>
<gene>
    <name evidence="1" type="ORF">ELS82_20710</name>
</gene>
<dbReference type="Proteomes" id="UP000297753">
    <property type="component" value="Unassembled WGS sequence"/>
</dbReference>
<keyword evidence="2" id="KW-1185">Reference proteome</keyword>
<proteinExistence type="predicted"/>
<sequence length="109" mass="12601">MRKSFSKTLQTQGIALPDVKIEAIKDYAYRDLKLMRSNFQARGMTVDLDDEAAIRMAEADKLVKVFEIDRSEAMLLLDLNQDDYDLFKELNPDGYQKYVSTFLSLPSLR</sequence>
<evidence type="ECO:0000313" key="1">
    <source>
        <dbReference type="EMBL" id="TFH89703.1"/>
    </source>
</evidence>
<dbReference type="RefSeq" id="WP_134837157.1">
    <property type="nucleotide sequence ID" value="NZ_SATR01000048.1"/>
</dbReference>
<accession>A0A4Y8WAR6</accession>